<dbReference type="SUPFAM" id="SSF52172">
    <property type="entry name" value="CheY-like"/>
    <property type="match status" value="1"/>
</dbReference>
<dbReference type="InterPro" id="IPR011006">
    <property type="entry name" value="CheY-like_superfamily"/>
</dbReference>
<keyword evidence="2 4" id="KW-0597">Phosphoprotein</keyword>
<dbReference type="Proteomes" id="UP000563151">
    <property type="component" value="Unassembled WGS sequence"/>
</dbReference>
<reference evidence="6 7" key="1">
    <citation type="submission" date="2020-04" db="EMBL/GenBank/DDBJ databases">
        <title>Genomic insights into acetone-butanol-ethanol (ABE) fermentation by sequencing solventogenic clostridia strains.</title>
        <authorList>
            <person name="Brown S."/>
        </authorList>
    </citation>
    <scope>NUCLEOTIDE SEQUENCE [LARGE SCALE GENOMIC DNA]</scope>
    <source>
        <strain evidence="6 7">DJ011</strain>
    </source>
</reference>
<comment type="function">
    <text evidence="3">May play the central regulatory role in sporulation. It may be an element of the effector pathway responsible for the activation of sporulation genes in response to nutritional stress. Spo0A may act in concert with spo0H (a sigma factor) to control the expression of some genes that are critical to the sporulation process.</text>
</comment>
<dbReference type="SMART" id="SM00448">
    <property type="entry name" value="REC"/>
    <property type="match status" value="1"/>
</dbReference>
<sequence length="132" mass="15175">MSENSVLFVDDKKLILRVMEQMLIDQEFNKFFANSADEALKVLESNDINVIVTDIIMPNINGLQLLQMVKEKYPKVVRVALSGCSNASYIVDVINKGEVYRYLTKPLQITEDSKRILKEAIEYSHYLRSIKS</sequence>
<evidence type="ECO:0000256" key="4">
    <source>
        <dbReference type="PROSITE-ProRule" id="PRU00169"/>
    </source>
</evidence>
<dbReference type="AlphaFoldDB" id="A0A923E601"/>
<feature type="domain" description="Response regulatory" evidence="5">
    <location>
        <begin position="5"/>
        <end position="120"/>
    </location>
</feature>
<dbReference type="GO" id="GO:0000160">
    <property type="term" value="P:phosphorelay signal transduction system"/>
    <property type="evidence" value="ECO:0007669"/>
    <property type="project" value="InterPro"/>
</dbReference>
<accession>A0A923E601</accession>
<evidence type="ECO:0000256" key="3">
    <source>
        <dbReference type="ARBA" id="ARBA00024867"/>
    </source>
</evidence>
<evidence type="ECO:0000256" key="2">
    <source>
        <dbReference type="ARBA" id="ARBA00022553"/>
    </source>
</evidence>
<gene>
    <name evidence="6" type="ORF">HGG79_04300</name>
</gene>
<protein>
    <recommendedName>
        <fullName evidence="1">Stage 0 sporulation protein A homolog</fullName>
    </recommendedName>
</protein>
<dbReference type="Pfam" id="PF00072">
    <property type="entry name" value="Response_reg"/>
    <property type="match status" value="1"/>
</dbReference>
<dbReference type="PANTHER" id="PTHR44591">
    <property type="entry name" value="STRESS RESPONSE REGULATOR PROTEIN 1"/>
    <property type="match status" value="1"/>
</dbReference>
<organism evidence="6 7">
    <name type="scientific">Clostridium tetanomorphum</name>
    <dbReference type="NCBI Taxonomy" id="1553"/>
    <lineage>
        <taxon>Bacteria</taxon>
        <taxon>Bacillati</taxon>
        <taxon>Bacillota</taxon>
        <taxon>Clostridia</taxon>
        <taxon>Eubacteriales</taxon>
        <taxon>Clostridiaceae</taxon>
        <taxon>Clostridium</taxon>
    </lineage>
</organism>
<name>A0A923E601_CLOTT</name>
<keyword evidence="7" id="KW-1185">Reference proteome</keyword>
<dbReference type="EMBL" id="JAAZWO010000004">
    <property type="protein sequence ID" value="MBC2397003.1"/>
    <property type="molecule type" value="Genomic_DNA"/>
</dbReference>
<dbReference type="InterPro" id="IPR001789">
    <property type="entry name" value="Sig_transdc_resp-reg_receiver"/>
</dbReference>
<evidence type="ECO:0000313" key="6">
    <source>
        <dbReference type="EMBL" id="MBC2397003.1"/>
    </source>
</evidence>
<comment type="caution">
    <text evidence="6">The sequence shown here is derived from an EMBL/GenBank/DDBJ whole genome shotgun (WGS) entry which is preliminary data.</text>
</comment>
<dbReference type="RefSeq" id="WP_173680529.1">
    <property type="nucleotide sequence ID" value="NZ_JAAZWO010000004.1"/>
</dbReference>
<dbReference type="PROSITE" id="PS50110">
    <property type="entry name" value="RESPONSE_REGULATORY"/>
    <property type="match status" value="1"/>
</dbReference>
<evidence type="ECO:0000256" key="1">
    <source>
        <dbReference type="ARBA" id="ARBA00018672"/>
    </source>
</evidence>
<feature type="modified residue" description="4-aspartylphosphate" evidence="4">
    <location>
        <position position="54"/>
    </location>
</feature>
<evidence type="ECO:0000259" key="5">
    <source>
        <dbReference type="PROSITE" id="PS50110"/>
    </source>
</evidence>
<evidence type="ECO:0000313" key="7">
    <source>
        <dbReference type="Proteomes" id="UP000563151"/>
    </source>
</evidence>
<proteinExistence type="predicted"/>
<dbReference type="InterPro" id="IPR050595">
    <property type="entry name" value="Bact_response_regulator"/>
</dbReference>
<dbReference type="Gene3D" id="3.40.50.2300">
    <property type="match status" value="1"/>
</dbReference>
<dbReference type="PANTHER" id="PTHR44591:SF19">
    <property type="entry name" value="TWO-COMPONENT RESPONSE REGULATOR-RELATED"/>
    <property type="match status" value="1"/>
</dbReference>